<keyword evidence="1" id="KW-0472">Membrane</keyword>
<name>A0A3P5WWF3_9MICC</name>
<gene>
    <name evidence="2" type="ORF">PSET11_00569</name>
</gene>
<accession>A0A3P5WWF3</accession>
<evidence type="ECO:0000256" key="1">
    <source>
        <dbReference type="SAM" id="Phobius"/>
    </source>
</evidence>
<feature type="transmembrane region" description="Helical" evidence="1">
    <location>
        <begin position="91"/>
        <end position="112"/>
    </location>
</feature>
<proteinExistence type="predicted"/>
<evidence type="ECO:0000313" key="2">
    <source>
        <dbReference type="EMBL" id="VDC20327.1"/>
    </source>
</evidence>
<dbReference type="EMBL" id="UXAU01000010">
    <property type="protein sequence ID" value="VDC20327.1"/>
    <property type="molecule type" value="Genomic_DNA"/>
</dbReference>
<dbReference type="OrthoDB" id="3391117at2"/>
<feature type="transmembrane region" description="Helical" evidence="1">
    <location>
        <begin position="44"/>
        <end position="62"/>
    </location>
</feature>
<keyword evidence="1" id="KW-0812">Transmembrane</keyword>
<evidence type="ECO:0008006" key="4">
    <source>
        <dbReference type="Google" id="ProtNLM"/>
    </source>
</evidence>
<protein>
    <recommendedName>
        <fullName evidence="4">DUF2178 domain-containing protein</fullName>
    </recommendedName>
</protein>
<feature type="transmembrane region" description="Helical" evidence="1">
    <location>
        <begin position="118"/>
        <end position="138"/>
    </location>
</feature>
<dbReference type="AlphaFoldDB" id="A0A3P5WWF3"/>
<keyword evidence="1" id="KW-1133">Transmembrane helix</keyword>
<evidence type="ECO:0000313" key="3">
    <source>
        <dbReference type="Proteomes" id="UP000280861"/>
    </source>
</evidence>
<keyword evidence="3" id="KW-1185">Reference proteome</keyword>
<feature type="transmembrane region" description="Helical" evidence="1">
    <location>
        <begin position="12"/>
        <end position="32"/>
    </location>
</feature>
<reference evidence="2 3" key="1">
    <citation type="submission" date="2018-11" db="EMBL/GenBank/DDBJ databases">
        <authorList>
            <person name="Criscuolo A."/>
        </authorList>
    </citation>
    <scope>NUCLEOTIDE SEQUENCE [LARGE SCALE GENOMIC DNA]</scope>
    <source>
        <strain evidence="2">AT11b</strain>
    </source>
</reference>
<sequence>MQTEQLFAKHKPLIIGVLLVALAAVVLAGLLLREYGPGNMGNGFLVGGFVGILLAGFAIWRVSRQPQRATTFERAFTQTGDERESAVLTRALAVMGLTSFLLTCAAIVAVALGGPVEVVLGVLLIAELLTGAAAFFVINRRI</sequence>
<organism evidence="2 3">
    <name type="scientific">Arthrobacter ulcerisalmonis</name>
    <dbReference type="NCBI Taxonomy" id="2483813"/>
    <lineage>
        <taxon>Bacteria</taxon>
        <taxon>Bacillati</taxon>
        <taxon>Actinomycetota</taxon>
        <taxon>Actinomycetes</taxon>
        <taxon>Micrococcales</taxon>
        <taxon>Micrococcaceae</taxon>
        <taxon>Arthrobacter</taxon>
    </lineage>
</organism>
<dbReference type="Proteomes" id="UP000280861">
    <property type="component" value="Unassembled WGS sequence"/>
</dbReference>
<dbReference type="RefSeq" id="WP_124090541.1">
    <property type="nucleotide sequence ID" value="NZ_CBCRYA010000015.1"/>
</dbReference>